<organism evidence="1 2">
    <name type="scientific">Thioclava pacifica DSM 10166</name>
    <dbReference type="NCBI Taxonomy" id="1353537"/>
    <lineage>
        <taxon>Bacteria</taxon>
        <taxon>Pseudomonadati</taxon>
        <taxon>Pseudomonadota</taxon>
        <taxon>Alphaproteobacteria</taxon>
        <taxon>Rhodobacterales</taxon>
        <taxon>Paracoccaceae</taxon>
        <taxon>Thioclava</taxon>
    </lineage>
</organism>
<evidence type="ECO:0000313" key="2">
    <source>
        <dbReference type="Proteomes" id="UP000027432"/>
    </source>
</evidence>
<keyword evidence="2" id="KW-1185">Reference proteome</keyword>
<evidence type="ECO:0000313" key="1">
    <source>
        <dbReference type="EMBL" id="KEO55454.1"/>
    </source>
</evidence>
<dbReference type="AlphaFoldDB" id="A0A074JG17"/>
<dbReference type="EMBL" id="AUND01000002">
    <property type="protein sequence ID" value="KEO55454.1"/>
    <property type="molecule type" value="Genomic_DNA"/>
</dbReference>
<dbReference type="eggNOG" id="ENOG5032SGB">
    <property type="taxonomic scope" value="Bacteria"/>
</dbReference>
<dbReference type="InterPro" id="IPR021335">
    <property type="entry name" value="DUF2948"/>
</dbReference>
<gene>
    <name evidence="1" type="ORF">TP2_15555</name>
</gene>
<dbReference type="STRING" id="1353537.TP2_15555"/>
<reference evidence="1 2" key="1">
    <citation type="submission" date="2013-07" db="EMBL/GenBank/DDBJ databases">
        <title>Thioclava pacifica DSM 10166 Genome Sequencing.</title>
        <authorList>
            <person name="Lai Q."/>
            <person name="Shao Z."/>
        </authorList>
    </citation>
    <scope>NUCLEOTIDE SEQUENCE [LARGE SCALE GENOMIC DNA]</scope>
    <source>
        <strain evidence="1 2">DSM 10166</strain>
    </source>
</reference>
<accession>A0A074JG17</accession>
<name>A0A074JG17_9RHOB</name>
<sequence length="159" mass="17357">MTRDATFEDGGEGAIALRAETKDDLAVIAALVQDAILPITEIAWEAKARRLALLINRFRWEDKAAAEAEKRPYERVRSLLVLSDVTHVASMGIDRSDRDVVLSVLDISFEEAEDGAGRVTLTLAGDGALAADVECLDVDLRDVERPYRAPSGHAPHHPD</sequence>
<proteinExistence type="predicted"/>
<dbReference type="Pfam" id="PF11164">
    <property type="entry name" value="DUF2948"/>
    <property type="match status" value="1"/>
</dbReference>
<dbReference type="Proteomes" id="UP000027432">
    <property type="component" value="Unassembled WGS sequence"/>
</dbReference>
<comment type="caution">
    <text evidence="1">The sequence shown here is derived from an EMBL/GenBank/DDBJ whole genome shotgun (WGS) entry which is preliminary data.</text>
</comment>
<dbReference type="OrthoDB" id="9806367at2"/>
<protein>
    <recommendedName>
        <fullName evidence="3">DUF2948 domain-containing protein</fullName>
    </recommendedName>
</protein>
<dbReference type="RefSeq" id="WP_038073685.1">
    <property type="nucleotide sequence ID" value="NZ_AUND01000002.1"/>
</dbReference>
<evidence type="ECO:0008006" key="3">
    <source>
        <dbReference type="Google" id="ProtNLM"/>
    </source>
</evidence>